<reference evidence="1" key="1">
    <citation type="submission" date="2018-10" db="EMBL/GenBank/DDBJ databases">
        <title>Iterative Subtractive Binning of Freshwater Chronoseries Metagenomes Recovers Nearly Complete Genomes from over Four Hundred Novel Species.</title>
        <authorList>
            <person name="Rodriguez-R L.M."/>
            <person name="Tsementzi D."/>
            <person name="Luo C."/>
            <person name="Konstantinidis K.T."/>
        </authorList>
    </citation>
    <scope>NUCLEOTIDE SEQUENCE</scope>
    <source>
        <strain evidence="1">WB5_2A_028</strain>
    </source>
</reference>
<comment type="caution">
    <text evidence="1">The sequence shown here is derived from an EMBL/GenBank/DDBJ whole genome shotgun (WGS) entry which is preliminary data.</text>
</comment>
<protein>
    <submittedName>
        <fullName evidence="1">Uncharacterized protein</fullName>
    </submittedName>
</protein>
<dbReference type="AlphaFoldDB" id="A0A965LKZ7"/>
<gene>
    <name evidence="1" type="ORF">EBT44_05000</name>
</gene>
<dbReference type="Proteomes" id="UP000740727">
    <property type="component" value="Unassembled WGS sequence"/>
</dbReference>
<accession>A0A965LKZ7</accession>
<organism evidence="1 2">
    <name type="scientific">Candidatus Fonsibacter lacus</name>
    <dbReference type="NCBI Taxonomy" id="2576439"/>
    <lineage>
        <taxon>Bacteria</taxon>
        <taxon>Pseudomonadati</taxon>
        <taxon>Pseudomonadota</taxon>
        <taxon>Alphaproteobacteria</taxon>
        <taxon>Candidatus Pelagibacterales</taxon>
        <taxon>Candidatus Pelagibacterales incertae sedis</taxon>
        <taxon>Candidatus Fonsibacter</taxon>
    </lineage>
</organism>
<sequence length="116" mass="12323">MKFRAGLTAPVNISAKLPTNPATNGLTTTTSNQLKSIANRLTAQTVVTVTTYYDPKVKGAKALAAKRIARAAATVKVAKSTLEVRTQVRPSMSKKSLTQITLITKAPARKLTLTNA</sequence>
<dbReference type="EMBL" id="RFXN01000069">
    <property type="protein sequence ID" value="NBR94178.1"/>
    <property type="molecule type" value="Genomic_DNA"/>
</dbReference>
<evidence type="ECO:0000313" key="1">
    <source>
        <dbReference type="EMBL" id="NBR94178.1"/>
    </source>
</evidence>
<name>A0A965LKZ7_9PROT</name>
<proteinExistence type="predicted"/>
<evidence type="ECO:0000313" key="2">
    <source>
        <dbReference type="Proteomes" id="UP000740727"/>
    </source>
</evidence>